<accession>A0ABQ5QYH3</accession>
<protein>
    <recommendedName>
        <fullName evidence="4">ESX-1 secretion-associated protein EspA/EspE-like domain-containing protein</fullName>
    </recommendedName>
</protein>
<gene>
    <name evidence="2" type="ORF">Pa4123_48740</name>
</gene>
<feature type="compositionally biased region" description="Basic and acidic residues" evidence="1">
    <location>
        <begin position="219"/>
        <end position="228"/>
    </location>
</feature>
<dbReference type="EMBL" id="BSDI01000025">
    <property type="protein sequence ID" value="GLH99598.1"/>
    <property type="molecule type" value="Genomic_DNA"/>
</dbReference>
<keyword evidence="3" id="KW-1185">Reference proteome</keyword>
<evidence type="ECO:0000313" key="2">
    <source>
        <dbReference type="EMBL" id="GLH99598.1"/>
    </source>
</evidence>
<sequence length="247" mass="26637">MTRRRALDDVESEMATDGFDVELDDLSTFNDKVQRVGEDFRDTSMQTHAALAQFATASNLGSTGVLPDLTRLSSNHMTSHFVASQVLQETFLGLTTLAMGANVIRTSYGTADGHGADAMLRLDGAVVDKMFAPPKKGEEATGGASKKATGEVQKEIQEFLEQQGQENVDGLNAQANGGAGYWVDSYNGSVVVTVPEQGGLPETVYESPREDELGPDLPEIDKYDGDARLDESSDIRKRLFQAPVAED</sequence>
<comment type="caution">
    <text evidence="2">The sequence shown here is derived from an EMBL/GenBank/DDBJ whole genome shotgun (WGS) entry which is preliminary data.</text>
</comment>
<reference evidence="2" key="1">
    <citation type="submission" date="2022-12" db="EMBL/GenBank/DDBJ databases">
        <title>New Phytohabitans aurantiacus sp. RD004123 nov., an actinomycete isolated from soil.</title>
        <authorList>
            <person name="Triningsih D.W."/>
            <person name="Harunari E."/>
            <person name="Igarashi Y."/>
        </authorList>
    </citation>
    <scope>NUCLEOTIDE SEQUENCE</scope>
    <source>
        <strain evidence="2">RD004123</strain>
    </source>
</reference>
<dbReference type="Proteomes" id="UP001144280">
    <property type="component" value="Unassembled WGS sequence"/>
</dbReference>
<evidence type="ECO:0000313" key="3">
    <source>
        <dbReference type="Proteomes" id="UP001144280"/>
    </source>
</evidence>
<dbReference type="RefSeq" id="WP_281899378.1">
    <property type="nucleotide sequence ID" value="NZ_BSDI01000025.1"/>
</dbReference>
<feature type="region of interest" description="Disordered" evidence="1">
    <location>
        <begin position="197"/>
        <end position="228"/>
    </location>
</feature>
<organism evidence="2 3">
    <name type="scientific">Phytohabitans aurantiacus</name>
    <dbReference type="NCBI Taxonomy" id="3016789"/>
    <lineage>
        <taxon>Bacteria</taxon>
        <taxon>Bacillati</taxon>
        <taxon>Actinomycetota</taxon>
        <taxon>Actinomycetes</taxon>
        <taxon>Micromonosporales</taxon>
        <taxon>Micromonosporaceae</taxon>
    </lineage>
</organism>
<evidence type="ECO:0008006" key="4">
    <source>
        <dbReference type="Google" id="ProtNLM"/>
    </source>
</evidence>
<proteinExistence type="predicted"/>
<evidence type="ECO:0000256" key="1">
    <source>
        <dbReference type="SAM" id="MobiDB-lite"/>
    </source>
</evidence>
<name>A0ABQ5QYH3_9ACTN</name>